<reference evidence="9 10" key="1">
    <citation type="submission" date="2017-02" db="EMBL/GenBank/DDBJ databases">
        <authorList>
            <person name="Peterson S.W."/>
        </authorList>
    </citation>
    <scope>NUCLEOTIDE SEQUENCE [LARGE SCALE GENOMIC DNA]</scope>
    <source>
        <strain evidence="9 10">ATCC 700028</strain>
    </source>
</reference>
<dbReference type="AlphaFoldDB" id="A0A1T4P6G3"/>
<feature type="transmembrane region" description="Helical" evidence="7">
    <location>
        <begin position="82"/>
        <end position="103"/>
    </location>
</feature>
<feature type="transmembrane region" description="Helical" evidence="7">
    <location>
        <begin position="201"/>
        <end position="221"/>
    </location>
</feature>
<dbReference type="GO" id="GO:0005886">
    <property type="term" value="C:plasma membrane"/>
    <property type="evidence" value="ECO:0007669"/>
    <property type="project" value="UniProtKB-SubCell"/>
</dbReference>
<keyword evidence="6 7" id="KW-0472">Membrane</keyword>
<gene>
    <name evidence="9" type="ORF">SAMN02745174_01792</name>
</gene>
<proteinExistence type="inferred from homology"/>
<keyword evidence="4 7" id="KW-0812">Transmembrane</keyword>
<name>A0A1T4P6G3_9FUSO</name>
<evidence type="ECO:0000256" key="7">
    <source>
        <dbReference type="SAM" id="Phobius"/>
    </source>
</evidence>
<evidence type="ECO:0000256" key="1">
    <source>
        <dbReference type="ARBA" id="ARBA00004651"/>
    </source>
</evidence>
<dbReference type="InterPro" id="IPR051790">
    <property type="entry name" value="Cytochrome_c-biogenesis_DsbD"/>
</dbReference>
<dbReference type="PANTHER" id="PTHR31272">
    <property type="entry name" value="CYTOCHROME C-TYPE BIOGENESIS PROTEIN HI_1454-RELATED"/>
    <property type="match status" value="1"/>
</dbReference>
<feature type="transmembrane region" description="Helical" evidence="7">
    <location>
        <begin position="123"/>
        <end position="153"/>
    </location>
</feature>
<dbReference type="RefSeq" id="WP_234977906.1">
    <property type="nucleotide sequence ID" value="NZ_FUWX01000013.1"/>
</dbReference>
<dbReference type="InterPro" id="IPR036249">
    <property type="entry name" value="Thioredoxin-like_sf"/>
</dbReference>
<feature type="transmembrane region" description="Helical" evidence="7">
    <location>
        <begin position="6"/>
        <end position="36"/>
    </location>
</feature>
<feature type="transmembrane region" description="Helical" evidence="7">
    <location>
        <begin position="165"/>
        <end position="189"/>
    </location>
</feature>
<evidence type="ECO:0000256" key="5">
    <source>
        <dbReference type="ARBA" id="ARBA00022989"/>
    </source>
</evidence>
<dbReference type="STRING" id="180163.SAMN02745174_01792"/>
<evidence type="ECO:0000256" key="4">
    <source>
        <dbReference type="ARBA" id="ARBA00022692"/>
    </source>
</evidence>
<dbReference type="PROSITE" id="PS00194">
    <property type="entry name" value="THIOREDOXIN_1"/>
    <property type="match status" value="1"/>
</dbReference>
<dbReference type="InterPro" id="IPR003834">
    <property type="entry name" value="Cyt_c_assmbl_TM_dom"/>
</dbReference>
<dbReference type="CDD" id="cd02966">
    <property type="entry name" value="TlpA_like_family"/>
    <property type="match status" value="1"/>
</dbReference>
<dbReference type="GO" id="GO:0016491">
    <property type="term" value="F:oxidoreductase activity"/>
    <property type="evidence" value="ECO:0007669"/>
    <property type="project" value="InterPro"/>
</dbReference>
<dbReference type="Gene3D" id="3.40.30.10">
    <property type="entry name" value="Glutaredoxin"/>
    <property type="match status" value="1"/>
</dbReference>
<dbReference type="Pfam" id="PF00578">
    <property type="entry name" value="AhpC-TSA"/>
    <property type="match status" value="1"/>
</dbReference>
<evidence type="ECO:0000313" key="9">
    <source>
        <dbReference type="EMBL" id="SJZ86991.1"/>
    </source>
</evidence>
<dbReference type="Pfam" id="PF02683">
    <property type="entry name" value="DsbD_TM"/>
    <property type="match status" value="1"/>
</dbReference>
<sequence length="366" mass="41937">MEINLLFYLLTFIGGFLSFFSPCVIPLLPIYFSYLAGNGNILYNRKKVFFNTLAFTIGISLAFFILGISFTAMGDFLFKNKILFSKIGGIIIISLGLFQLDLFKFKFKFLQRDYRINYNKKEINIFIAFLTGFTFSFAWTPCIGPALSSILILTSTTENKILGNFLIFLYSIGFIIPFLLIGIFTTTILNFIKDRQKFLKYTVKIGGIILILLGMLTFLGYGNENSSKSFNKTSNLLIEPYQGKIIFLNFWATWCPPCREELPAIEELYKEYGSNKKNVIILGVTNPKTEENPYGEDVSIEEIKNFLNKHNLTFPIFYDKTGEYFFKYQIRAYPTTIIIGKDGKIKNIVQGALEKGEMIELINNNL</sequence>
<evidence type="ECO:0000256" key="6">
    <source>
        <dbReference type="ARBA" id="ARBA00023136"/>
    </source>
</evidence>
<dbReference type="PANTHER" id="PTHR31272:SF4">
    <property type="entry name" value="CYTOCHROME C-TYPE BIOGENESIS PROTEIN HI_1454-RELATED"/>
    <property type="match status" value="1"/>
</dbReference>
<feature type="transmembrane region" description="Helical" evidence="7">
    <location>
        <begin position="48"/>
        <end position="70"/>
    </location>
</feature>
<accession>A0A1T4P6G3</accession>
<keyword evidence="3" id="KW-1003">Cell membrane</keyword>
<evidence type="ECO:0000256" key="3">
    <source>
        <dbReference type="ARBA" id="ARBA00022475"/>
    </source>
</evidence>
<dbReference type="Proteomes" id="UP000191153">
    <property type="component" value="Unassembled WGS sequence"/>
</dbReference>
<dbReference type="InterPro" id="IPR013766">
    <property type="entry name" value="Thioredoxin_domain"/>
</dbReference>
<dbReference type="EMBL" id="FUWX01000013">
    <property type="protein sequence ID" value="SJZ86991.1"/>
    <property type="molecule type" value="Genomic_DNA"/>
</dbReference>
<dbReference type="InterPro" id="IPR000866">
    <property type="entry name" value="AhpC/TSA"/>
</dbReference>
<dbReference type="GO" id="GO:0017004">
    <property type="term" value="P:cytochrome complex assembly"/>
    <property type="evidence" value="ECO:0007669"/>
    <property type="project" value="InterPro"/>
</dbReference>
<keyword evidence="10" id="KW-1185">Reference proteome</keyword>
<dbReference type="SUPFAM" id="SSF52833">
    <property type="entry name" value="Thioredoxin-like"/>
    <property type="match status" value="1"/>
</dbReference>
<dbReference type="InterPro" id="IPR017937">
    <property type="entry name" value="Thioredoxin_CS"/>
</dbReference>
<comment type="subcellular location">
    <subcellularLocation>
        <location evidence="1">Cell membrane</location>
        <topology evidence="1">Multi-pass membrane protein</topology>
    </subcellularLocation>
</comment>
<keyword evidence="5 7" id="KW-1133">Transmembrane helix</keyword>
<organism evidence="9 10">
    <name type="scientific">Cetobacterium ceti</name>
    <dbReference type="NCBI Taxonomy" id="180163"/>
    <lineage>
        <taxon>Bacteria</taxon>
        <taxon>Fusobacteriati</taxon>
        <taxon>Fusobacteriota</taxon>
        <taxon>Fusobacteriia</taxon>
        <taxon>Fusobacteriales</taxon>
        <taxon>Fusobacteriaceae</taxon>
        <taxon>Cetobacterium</taxon>
    </lineage>
</organism>
<evidence type="ECO:0000259" key="8">
    <source>
        <dbReference type="PROSITE" id="PS51352"/>
    </source>
</evidence>
<dbReference type="GO" id="GO:0016209">
    <property type="term" value="F:antioxidant activity"/>
    <property type="evidence" value="ECO:0007669"/>
    <property type="project" value="InterPro"/>
</dbReference>
<dbReference type="PROSITE" id="PS51352">
    <property type="entry name" value="THIOREDOXIN_2"/>
    <property type="match status" value="1"/>
</dbReference>
<feature type="domain" description="Thioredoxin" evidence="8">
    <location>
        <begin position="219"/>
        <end position="366"/>
    </location>
</feature>
<protein>
    <submittedName>
        <fullName evidence="9">Cytochrome c-type biogenesis protein</fullName>
    </submittedName>
</protein>
<evidence type="ECO:0000256" key="2">
    <source>
        <dbReference type="ARBA" id="ARBA00006143"/>
    </source>
</evidence>
<evidence type="ECO:0000313" key="10">
    <source>
        <dbReference type="Proteomes" id="UP000191153"/>
    </source>
</evidence>
<comment type="similarity">
    <text evidence="2">Belongs to the DsbD family.</text>
</comment>